<dbReference type="GO" id="GO:0016887">
    <property type="term" value="F:ATP hydrolysis activity"/>
    <property type="evidence" value="ECO:0007669"/>
    <property type="project" value="InterPro"/>
</dbReference>
<dbReference type="AlphaFoldDB" id="A0AAE5T1Q2"/>
<dbReference type="SMART" id="SM00382">
    <property type="entry name" value="AAA"/>
    <property type="match status" value="1"/>
</dbReference>
<keyword evidence="1" id="KW-0547">Nucleotide-binding</keyword>
<dbReference type="EMBL" id="PZBZ01000008">
    <property type="protein sequence ID" value="PTG16541.1"/>
    <property type="molecule type" value="Genomic_DNA"/>
</dbReference>
<dbReference type="Proteomes" id="UP000242008">
    <property type="component" value="Unassembled WGS sequence"/>
</dbReference>
<keyword evidence="2 4" id="KW-0067">ATP-binding</keyword>
<evidence type="ECO:0000313" key="11">
    <source>
        <dbReference type="Proteomes" id="UP001240157"/>
    </source>
</evidence>
<dbReference type="PROSITE" id="PS50893">
    <property type="entry name" value="ABC_TRANSPORTER_2"/>
    <property type="match status" value="1"/>
</dbReference>
<dbReference type="SUPFAM" id="SSF52540">
    <property type="entry name" value="P-loop containing nucleoside triphosphate hydrolases"/>
    <property type="match status" value="1"/>
</dbReference>
<evidence type="ECO:0000256" key="1">
    <source>
        <dbReference type="ARBA" id="ARBA00022741"/>
    </source>
</evidence>
<dbReference type="InterPro" id="IPR027417">
    <property type="entry name" value="P-loop_NTPase"/>
</dbReference>
<organism evidence="5 10">
    <name type="scientific">Staphylococcus chromogenes</name>
    <name type="common">Staphylococcus hyicus subsp. chromogenes</name>
    <dbReference type="NCBI Taxonomy" id="46126"/>
    <lineage>
        <taxon>Bacteria</taxon>
        <taxon>Bacillati</taxon>
        <taxon>Bacillota</taxon>
        <taxon>Bacilli</taxon>
        <taxon>Bacillales</taxon>
        <taxon>Staphylococcaceae</taxon>
        <taxon>Staphylococcus</taxon>
    </lineage>
</organism>
<evidence type="ECO:0000313" key="4">
    <source>
        <dbReference type="EMBL" id="MDQ7176448.1"/>
    </source>
</evidence>
<evidence type="ECO:0000313" key="8">
    <source>
        <dbReference type="Proteomes" id="UP000242008"/>
    </source>
</evidence>
<evidence type="ECO:0000313" key="6">
    <source>
        <dbReference type="EMBL" id="PTG28379.1"/>
    </source>
</evidence>
<dbReference type="RefSeq" id="WP_051604956.1">
    <property type="nucleotide sequence ID" value="NZ_CP133240.1"/>
</dbReference>
<gene>
    <name evidence="6" type="ORF">BU638_01885</name>
    <name evidence="5" type="ORF">BU653_02330</name>
    <name evidence="7" type="ORF">BU676_07500</name>
    <name evidence="4" type="ORF">RCF65_10650</name>
</gene>
<dbReference type="EMBL" id="PZCM01000002">
    <property type="protein sequence ID" value="PTG28379.1"/>
    <property type="molecule type" value="Genomic_DNA"/>
</dbReference>
<evidence type="ECO:0000313" key="5">
    <source>
        <dbReference type="EMBL" id="PTG16541.1"/>
    </source>
</evidence>
<dbReference type="InterPro" id="IPR003593">
    <property type="entry name" value="AAA+_ATPase"/>
</dbReference>
<protein>
    <submittedName>
        <fullName evidence="4">ATP-binding cassette domain-containing protein</fullName>
    </submittedName>
</protein>
<dbReference type="EMBL" id="PZAO01000015">
    <property type="protein sequence ID" value="PTG69465.1"/>
    <property type="molecule type" value="Genomic_DNA"/>
</dbReference>
<name>A0AAE5T1Q2_STACR</name>
<dbReference type="PANTHER" id="PTHR43038">
    <property type="entry name" value="ATP-BINDING CASSETTE, SUB-FAMILY H, MEMBER 1"/>
    <property type="match status" value="1"/>
</dbReference>
<dbReference type="EMBL" id="JAVGJF010000126">
    <property type="protein sequence ID" value="MDQ7176448.1"/>
    <property type="molecule type" value="Genomic_DNA"/>
</dbReference>
<reference evidence="5" key="2">
    <citation type="submission" date="2018-03" db="EMBL/GenBank/DDBJ databases">
        <authorList>
            <person name="Naushad S."/>
        </authorList>
    </citation>
    <scope>NUCLEOTIDE SEQUENCE</scope>
    <source>
        <strain evidence="6">SNUC 105</strain>
        <strain evidence="7">SNUC 1363</strain>
        <strain evidence="5">SNUC 505</strain>
    </source>
</reference>
<dbReference type="Proteomes" id="UP000242144">
    <property type="component" value="Unassembled WGS sequence"/>
</dbReference>
<dbReference type="Pfam" id="PF00005">
    <property type="entry name" value="ABC_tran"/>
    <property type="match status" value="1"/>
</dbReference>
<dbReference type="Gene3D" id="3.40.50.300">
    <property type="entry name" value="P-loop containing nucleotide triphosphate hydrolases"/>
    <property type="match status" value="1"/>
</dbReference>
<proteinExistence type="predicted"/>
<evidence type="ECO:0000313" key="7">
    <source>
        <dbReference type="EMBL" id="PTG69465.1"/>
    </source>
</evidence>
<reference evidence="4 11" key="3">
    <citation type="submission" date="2023-08" db="EMBL/GenBank/DDBJ databases">
        <title>Whole genome sequencing of Staphylococcus chromogenes NNSch 2386.</title>
        <authorList>
            <person name="Kropotov V.S."/>
            <person name="Boriskina E.V."/>
            <person name="Gordinskaya N.A."/>
            <person name="Shkurkina I.S."/>
            <person name="Kryazhev D.V."/>
            <person name="Alekseeva A.E."/>
            <person name="Makhova M.A."/>
        </authorList>
    </citation>
    <scope>NUCLEOTIDE SEQUENCE [LARGE SCALE GENOMIC DNA]</scope>
    <source>
        <strain evidence="4 11">NNSch 2386</strain>
    </source>
</reference>
<comment type="caution">
    <text evidence="5">The sequence shown here is derived from an EMBL/GenBank/DDBJ whole genome shotgun (WGS) entry which is preliminary data.</text>
</comment>
<reference evidence="8 9" key="1">
    <citation type="journal article" date="2016" name="Front. Microbiol.">
        <title>Comprehensive Phylogenetic Analysis of Bovine Non-aureus Staphylococci Species Based on Whole-Genome Sequencing.</title>
        <authorList>
            <person name="Naushad S."/>
            <person name="Barkema H.W."/>
            <person name="Luby C."/>
            <person name="Condas L.A."/>
            <person name="Nobrega D.B."/>
            <person name="Carson D.A."/>
            <person name="De Buck J."/>
        </authorList>
    </citation>
    <scope>NUCLEOTIDE SEQUENCE [LARGE SCALE GENOMIC DNA]</scope>
    <source>
        <strain evidence="6 9">SNUC 105</strain>
        <strain evidence="7 8">SNUC 1363</strain>
        <strain evidence="5 10">SNUC 505</strain>
    </source>
</reference>
<dbReference type="CDD" id="cd03230">
    <property type="entry name" value="ABC_DR_subfamily_A"/>
    <property type="match status" value="1"/>
</dbReference>
<sequence>MLSVKNLSYQISECEILDEISFSIHAGEKVGIIGENGTGKSTLLDILMGMKPYTKGEILWQSSLKKAILYQTSQFPPYIKVREVLQLFHRLNSQSLTLSELQTICSIDNTSQFIHQLSGGQKRMLDVALALSKTPDFLILDEPTNHLDEKTKSKFWKVIQTFLKPETSILIIMHDFEELKSFCDRIYMLENGKIKLIWQMNTFKR</sequence>
<evidence type="ECO:0000259" key="3">
    <source>
        <dbReference type="PROSITE" id="PS50893"/>
    </source>
</evidence>
<dbReference type="InterPro" id="IPR017871">
    <property type="entry name" value="ABC_transporter-like_CS"/>
</dbReference>
<evidence type="ECO:0000256" key="2">
    <source>
        <dbReference type="ARBA" id="ARBA00022840"/>
    </source>
</evidence>
<feature type="domain" description="ABC transporter" evidence="3">
    <location>
        <begin position="2"/>
        <end position="203"/>
    </location>
</feature>
<evidence type="ECO:0000313" key="10">
    <source>
        <dbReference type="Proteomes" id="UP000242704"/>
    </source>
</evidence>
<accession>A0AAE5T1Q2</accession>
<dbReference type="Proteomes" id="UP001240157">
    <property type="component" value="Unassembled WGS sequence"/>
</dbReference>
<dbReference type="InterPro" id="IPR003439">
    <property type="entry name" value="ABC_transporter-like_ATP-bd"/>
</dbReference>
<keyword evidence="8" id="KW-1185">Reference proteome</keyword>
<dbReference type="PROSITE" id="PS00211">
    <property type="entry name" value="ABC_TRANSPORTER_1"/>
    <property type="match status" value="1"/>
</dbReference>
<evidence type="ECO:0000313" key="9">
    <source>
        <dbReference type="Proteomes" id="UP000242144"/>
    </source>
</evidence>
<dbReference type="PANTHER" id="PTHR43038:SF8">
    <property type="entry name" value="ABC-TYPE MULTIDRUG TRANSPORT SYSTEM, ATPASE COMPONENT"/>
    <property type="match status" value="1"/>
</dbReference>
<dbReference type="Proteomes" id="UP000242704">
    <property type="component" value="Unassembled WGS sequence"/>
</dbReference>
<dbReference type="GO" id="GO:0005524">
    <property type="term" value="F:ATP binding"/>
    <property type="evidence" value="ECO:0007669"/>
    <property type="project" value="UniProtKB-KW"/>
</dbReference>